<dbReference type="PANTHER" id="PTHR43212">
    <property type="entry name" value="QUERCETIN 2,3-DIOXYGENASE"/>
    <property type="match status" value="1"/>
</dbReference>
<organism evidence="5 6">
    <name type="scientific">Natrinema pellirubrum (strain DSM 15624 / CIP 106293 / JCM 10476 / NCIMB 786 / 157)</name>
    <dbReference type="NCBI Taxonomy" id="797303"/>
    <lineage>
        <taxon>Archaea</taxon>
        <taxon>Methanobacteriati</taxon>
        <taxon>Methanobacteriota</taxon>
        <taxon>Stenosarchaea group</taxon>
        <taxon>Halobacteria</taxon>
        <taxon>Halobacteriales</taxon>
        <taxon>Natrialbaceae</taxon>
        <taxon>Natrinema</taxon>
    </lineage>
</organism>
<dbReference type="SUPFAM" id="SSF51182">
    <property type="entry name" value="RmlC-like cupins"/>
    <property type="match status" value="1"/>
</dbReference>
<protein>
    <submittedName>
        <fullName evidence="5">Pirin-related protein</fullName>
    </submittedName>
</protein>
<dbReference type="KEGG" id="npe:Natpe_1731"/>
<dbReference type="Proteomes" id="UP000010843">
    <property type="component" value="Chromosome"/>
</dbReference>
<accession>L0JM02</accession>
<evidence type="ECO:0000256" key="3">
    <source>
        <dbReference type="SAM" id="MobiDB-lite"/>
    </source>
</evidence>
<feature type="domain" description="Pirin N-terminal" evidence="4">
    <location>
        <begin position="60"/>
        <end position="127"/>
    </location>
</feature>
<dbReference type="InterPro" id="IPR012093">
    <property type="entry name" value="Pirin"/>
</dbReference>
<feature type="region of interest" description="Disordered" evidence="3">
    <location>
        <begin position="269"/>
        <end position="292"/>
    </location>
</feature>
<reference evidence="6" key="1">
    <citation type="submission" date="2012-02" db="EMBL/GenBank/DDBJ databases">
        <title>Complete sequence of chromosome of Natrinema pellirubrum DSM 15624.</title>
        <authorList>
            <person name="Lucas S."/>
            <person name="Han J."/>
            <person name="Lapidus A."/>
            <person name="Cheng J.-F."/>
            <person name="Goodwin L."/>
            <person name="Pitluck S."/>
            <person name="Peters L."/>
            <person name="Teshima H."/>
            <person name="Detter J.C."/>
            <person name="Han C."/>
            <person name="Tapia R."/>
            <person name="Land M."/>
            <person name="Hauser L."/>
            <person name="Kyrpides N."/>
            <person name="Ivanova N."/>
            <person name="Pagani I."/>
            <person name="Sproer C."/>
            <person name="Anderson I."/>
            <person name="Woyke T."/>
        </authorList>
    </citation>
    <scope>NUCLEOTIDE SEQUENCE [LARGE SCALE GENOMIC DNA]</scope>
    <source>
        <strain evidence="6">DSM 15624 / JCM 10476 / NCIMB 786</strain>
    </source>
</reference>
<dbReference type="InterPro" id="IPR003829">
    <property type="entry name" value="Pirin_N_dom"/>
</dbReference>
<dbReference type="Pfam" id="PF02678">
    <property type="entry name" value="Pirin"/>
    <property type="match status" value="1"/>
</dbReference>
<evidence type="ECO:0000259" key="4">
    <source>
        <dbReference type="Pfam" id="PF02678"/>
    </source>
</evidence>
<gene>
    <name evidence="5" type="ordered locus">Natpe_1731</name>
</gene>
<dbReference type="InterPro" id="IPR011051">
    <property type="entry name" value="RmlC_Cupin_sf"/>
</dbReference>
<dbReference type="PANTHER" id="PTHR43212:SF3">
    <property type="entry name" value="QUERCETIN 2,3-DIOXYGENASE"/>
    <property type="match status" value="1"/>
</dbReference>
<evidence type="ECO:0000313" key="5">
    <source>
        <dbReference type="EMBL" id="AGB31622.1"/>
    </source>
</evidence>
<dbReference type="eggNOG" id="arCOG02935">
    <property type="taxonomic scope" value="Archaea"/>
</dbReference>
<evidence type="ECO:0000256" key="1">
    <source>
        <dbReference type="ARBA" id="ARBA00008416"/>
    </source>
</evidence>
<sequence>MDDSASAQSRIHTAPRTDVSQNQGKFRIHFNFPGRPVPGHDDHGYGPLAAVVESFMDPGTLIRMHQHRNEEIISWVPHGVMRHDDRQGNELVTDPEHLLVMNAGSGFWHAEETLADDPPLRMLQLFVRPHSLDLEPGIQHAPIPDPAPNEWRHLFGYLLLCLRGGSRRRRRVRRIHRERARDRRERRVRHRDRGVDDRCVFHQPRRPDHSAGDDRPLRLRRASFPGTAFCDLGEGPIERPYSRVASSRWPSFTGGRIRQAALLANHPSVAENGRKGTQAVSSSDSSGRVEFTTTSRLLPPIASAAKSGFNRPITASGIAMAL</sequence>
<dbReference type="EMBL" id="CP003372">
    <property type="protein sequence ID" value="AGB31622.1"/>
    <property type="molecule type" value="Genomic_DNA"/>
</dbReference>
<comment type="similarity">
    <text evidence="1 2">Belongs to the pirin family.</text>
</comment>
<feature type="compositionally biased region" description="Polar residues" evidence="3">
    <location>
        <begin position="278"/>
        <end position="292"/>
    </location>
</feature>
<dbReference type="STRING" id="797303.Natpe_1731"/>
<dbReference type="InterPro" id="IPR014710">
    <property type="entry name" value="RmlC-like_jellyroll"/>
</dbReference>
<proteinExistence type="inferred from homology"/>
<evidence type="ECO:0000256" key="2">
    <source>
        <dbReference type="RuleBase" id="RU003457"/>
    </source>
</evidence>
<name>L0JM02_NATP1</name>
<feature type="compositionally biased region" description="Polar residues" evidence="3">
    <location>
        <begin position="1"/>
        <end position="11"/>
    </location>
</feature>
<feature type="region of interest" description="Disordered" evidence="3">
    <location>
        <begin position="1"/>
        <end position="20"/>
    </location>
</feature>
<evidence type="ECO:0000313" key="6">
    <source>
        <dbReference type="Proteomes" id="UP000010843"/>
    </source>
</evidence>
<dbReference type="Gene3D" id="2.60.120.10">
    <property type="entry name" value="Jelly Rolls"/>
    <property type="match status" value="1"/>
</dbReference>
<dbReference type="AlphaFoldDB" id="L0JM02"/>
<dbReference type="HOGENOM" id="CLU_862257_0_0_2"/>